<evidence type="ECO:0008006" key="4">
    <source>
        <dbReference type="Google" id="ProtNLM"/>
    </source>
</evidence>
<keyword evidence="3" id="KW-1185">Reference proteome</keyword>
<evidence type="ECO:0000256" key="1">
    <source>
        <dbReference type="SAM" id="MobiDB-lite"/>
    </source>
</evidence>
<gene>
    <name evidence="2" type="ORF">HJG44_11215</name>
</gene>
<sequence>MSWLSRLFGGRKEAEAAPGPTAEIEHRGFTIRAEPYRTEGGQFQTAGTILKVIDGEERRHAFVRADRFASIEDATSLSLQKGRQMVDEQGERIFSRP</sequence>
<protein>
    <recommendedName>
        <fullName evidence="4">Transcriptional activator HlyU</fullName>
    </recommendedName>
</protein>
<dbReference type="RefSeq" id="WP_171218458.1">
    <property type="nucleotide sequence ID" value="NZ_JABEPP010000003.1"/>
</dbReference>
<evidence type="ECO:0000313" key="3">
    <source>
        <dbReference type="Proteomes" id="UP000564885"/>
    </source>
</evidence>
<organism evidence="2 3">
    <name type="scientific">Enterovirga aerilata</name>
    <dbReference type="NCBI Taxonomy" id="2730920"/>
    <lineage>
        <taxon>Bacteria</taxon>
        <taxon>Pseudomonadati</taxon>
        <taxon>Pseudomonadota</taxon>
        <taxon>Alphaproteobacteria</taxon>
        <taxon>Hyphomicrobiales</taxon>
        <taxon>Methylobacteriaceae</taxon>
        <taxon>Enterovirga</taxon>
    </lineage>
</organism>
<reference evidence="2 3" key="1">
    <citation type="submission" date="2020-04" db="EMBL/GenBank/DDBJ databases">
        <title>Enterovirga sp. isolate from soil.</title>
        <authorList>
            <person name="Chea S."/>
            <person name="Kim D.-U."/>
        </authorList>
    </citation>
    <scope>NUCLEOTIDE SEQUENCE [LARGE SCALE GENOMIC DNA]</scope>
    <source>
        <strain evidence="2 3">DB1703</strain>
    </source>
</reference>
<feature type="region of interest" description="Disordered" evidence="1">
    <location>
        <begin position="1"/>
        <end position="22"/>
    </location>
</feature>
<dbReference type="InterPro" id="IPR018772">
    <property type="entry name" value="Transcription_activator_HlyU"/>
</dbReference>
<dbReference type="Proteomes" id="UP000564885">
    <property type="component" value="Unassembled WGS sequence"/>
</dbReference>
<evidence type="ECO:0000313" key="2">
    <source>
        <dbReference type="EMBL" id="NNM72947.1"/>
    </source>
</evidence>
<comment type="caution">
    <text evidence="2">The sequence shown here is derived from an EMBL/GenBank/DDBJ whole genome shotgun (WGS) entry which is preliminary data.</text>
</comment>
<accession>A0A849IAB5</accession>
<dbReference type="AlphaFoldDB" id="A0A849IAB5"/>
<proteinExistence type="predicted"/>
<name>A0A849IAB5_9HYPH</name>
<dbReference type="EMBL" id="JABEPP010000003">
    <property type="protein sequence ID" value="NNM72947.1"/>
    <property type="molecule type" value="Genomic_DNA"/>
</dbReference>
<dbReference type="Pfam" id="PF10115">
    <property type="entry name" value="HlyU"/>
    <property type="match status" value="1"/>
</dbReference>